<reference evidence="1 2" key="1">
    <citation type="journal article" date="2022" name="Plant J.">
        <title>Chromosome-level genome of Camellia lanceoleosa provides a valuable resource for understanding genome evolution and self-incompatibility.</title>
        <authorList>
            <person name="Gong W."/>
            <person name="Xiao S."/>
            <person name="Wang L."/>
            <person name="Liao Z."/>
            <person name="Chang Y."/>
            <person name="Mo W."/>
            <person name="Hu G."/>
            <person name="Li W."/>
            <person name="Zhao G."/>
            <person name="Zhu H."/>
            <person name="Hu X."/>
            <person name="Ji K."/>
            <person name="Xiang X."/>
            <person name="Song Q."/>
            <person name="Yuan D."/>
            <person name="Jin S."/>
            <person name="Zhang L."/>
        </authorList>
    </citation>
    <scope>NUCLEOTIDE SEQUENCE [LARGE SCALE GENOMIC DNA]</scope>
    <source>
        <strain evidence="1">SQ_2022a</strain>
    </source>
</reference>
<dbReference type="Proteomes" id="UP001060215">
    <property type="component" value="Chromosome 15"/>
</dbReference>
<evidence type="ECO:0000313" key="1">
    <source>
        <dbReference type="EMBL" id="KAI7985093.1"/>
    </source>
</evidence>
<protein>
    <submittedName>
        <fullName evidence="1">F-box/kelch-repeat protein</fullName>
    </submittedName>
</protein>
<proteinExistence type="predicted"/>
<dbReference type="EMBL" id="CM045772">
    <property type="protein sequence ID" value="KAI7985093.1"/>
    <property type="molecule type" value="Genomic_DNA"/>
</dbReference>
<accession>A0ACC0F8L0</accession>
<sequence length="392" mass="45222">MSDFLPDEIVVEILLRLPTKSLIKFRSVSKSWNSLITSPNFINTHLTHSLTSNTYINSYDNLPLMIVTQYGSTFYNETENCKLFLDSEDSFDEYKALEFPIKSYYNHFFWAIEYAKGLFCLFKKDRFFLWNPSIRKSMAMPEPMIKTPARYHGFGFDPRTNDYKVVRIVDFHRNKLFNEEPTTHIEVYSLNAGSWKILSGANNSFPDEIAIAFFGRFTSYLEGAIHFPAYMKISKDPLILSFDLSDEVFQTMLLPDGIFGLETMVITSVFGGLLSLLCYEFTPVYNSCSIWIMKEYGVVDSLYKQLTVDLSGGITRVLGMRNNGHVLLNVKRASDWVLSSYDPSDQQIKNLGTHATECTKVFDTYEENLILLNKPNYAFSRWGVSGRKRKDR</sequence>
<name>A0ACC0F8L0_9ERIC</name>
<gene>
    <name evidence="1" type="ORF">LOK49_LG14G01041</name>
</gene>
<evidence type="ECO:0000313" key="2">
    <source>
        <dbReference type="Proteomes" id="UP001060215"/>
    </source>
</evidence>
<keyword evidence="2" id="KW-1185">Reference proteome</keyword>
<organism evidence="1 2">
    <name type="scientific">Camellia lanceoleosa</name>
    <dbReference type="NCBI Taxonomy" id="1840588"/>
    <lineage>
        <taxon>Eukaryota</taxon>
        <taxon>Viridiplantae</taxon>
        <taxon>Streptophyta</taxon>
        <taxon>Embryophyta</taxon>
        <taxon>Tracheophyta</taxon>
        <taxon>Spermatophyta</taxon>
        <taxon>Magnoliopsida</taxon>
        <taxon>eudicotyledons</taxon>
        <taxon>Gunneridae</taxon>
        <taxon>Pentapetalae</taxon>
        <taxon>asterids</taxon>
        <taxon>Ericales</taxon>
        <taxon>Theaceae</taxon>
        <taxon>Camellia</taxon>
    </lineage>
</organism>
<comment type="caution">
    <text evidence="1">The sequence shown here is derived from an EMBL/GenBank/DDBJ whole genome shotgun (WGS) entry which is preliminary data.</text>
</comment>